<dbReference type="STRING" id="1448308.A0A2T2N1Q8"/>
<dbReference type="Gene3D" id="2.60.120.260">
    <property type="entry name" value="Galactose-binding domain-like"/>
    <property type="match status" value="2"/>
</dbReference>
<dbReference type="EC" id="3.2.1.40" evidence="2"/>
<accession>A0A2T2N1Q8</accession>
<name>A0A2T2N1Q8_CORCC</name>
<dbReference type="InterPro" id="IPR035396">
    <property type="entry name" value="Bac_rhamnosid6H"/>
</dbReference>
<evidence type="ECO:0000259" key="5">
    <source>
        <dbReference type="Pfam" id="PF08531"/>
    </source>
</evidence>
<protein>
    <recommendedName>
        <fullName evidence="2">alpha-L-rhamnosidase</fullName>
        <ecNumber evidence="2">3.2.1.40</ecNumber>
    </recommendedName>
</protein>
<evidence type="ECO:0000259" key="4">
    <source>
        <dbReference type="Pfam" id="PF05592"/>
    </source>
</evidence>
<dbReference type="EMBL" id="KZ678156">
    <property type="protein sequence ID" value="PSN59385.1"/>
    <property type="molecule type" value="Genomic_DNA"/>
</dbReference>
<evidence type="ECO:0000256" key="2">
    <source>
        <dbReference type="ARBA" id="ARBA00012652"/>
    </source>
</evidence>
<evidence type="ECO:0000313" key="9">
    <source>
        <dbReference type="Proteomes" id="UP000240883"/>
    </source>
</evidence>
<comment type="catalytic activity">
    <reaction evidence="1">
        <text>Hydrolysis of terminal non-reducing alpha-L-rhamnose residues in alpha-L-rhamnosides.</text>
        <dbReference type="EC" id="3.2.1.40"/>
    </reaction>
</comment>
<evidence type="ECO:0000259" key="6">
    <source>
        <dbReference type="Pfam" id="PF17389"/>
    </source>
</evidence>
<dbReference type="Pfam" id="PF17390">
    <property type="entry name" value="Bac_rhamnosid_C"/>
    <property type="match status" value="1"/>
</dbReference>
<gene>
    <name evidence="8" type="ORF">BS50DRAFT_682244</name>
</gene>
<dbReference type="Pfam" id="PF05592">
    <property type="entry name" value="Bac_rhamnosid"/>
    <property type="match status" value="1"/>
</dbReference>
<dbReference type="InterPro" id="IPR016007">
    <property type="entry name" value="Alpha_rhamnosid"/>
</dbReference>
<dbReference type="GO" id="GO:0005975">
    <property type="term" value="P:carbohydrate metabolic process"/>
    <property type="evidence" value="ECO:0007669"/>
    <property type="project" value="InterPro"/>
</dbReference>
<dbReference type="InterPro" id="IPR008902">
    <property type="entry name" value="Rhamnosid_concanavalin"/>
</dbReference>
<feature type="domain" description="Bacterial alpha-L-rhamnosidase N-terminal" evidence="5">
    <location>
        <begin position="165"/>
        <end position="332"/>
    </location>
</feature>
<dbReference type="AlphaFoldDB" id="A0A2T2N1Q8"/>
<dbReference type="InterPro" id="IPR008928">
    <property type="entry name" value="6-hairpin_glycosidase_sf"/>
</dbReference>
<evidence type="ECO:0000313" key="8">
    <source>
        <dbReference type="EMBL" id="PSN59385.1"/>
    </source>
</evidence>
<dbReference type="Gene3D" id="2.60.420.10">
    <property type="entry name" value="Maltose phosphorylase, domain 3"/>
    <property type="match status" value="1"/>
</dbReference>
<keyword evidence="9" id="KW-1185">Reference proteome</keyword>
<feature type="domain" description="Alpha-L-rhamnosidase concanavalin-like" evidence="4">
    <location>
        <begin position="343"/>
        <end position="443"/>
    </location>
</feature>
<evidence type="ECO:0000256" key="1">
    <source>
        <dbReference type="ARBA" id="ARBA00001445"/>
    </source>
</evidence>
<dbReference type="OrthoDB" id="10036721at2759"/>
<dbReference type="Gene3D" id="1.50.10.10">
    <property type="match status" value="1"/>
</dbReference>
<dbReference type="PANTHER" id="PTHR33307">
    <property type="entry name" value="ALPHA-RHAMNOSIDASE (EUROFUNG)"/>
    <property type="match status" value="1"/>
</dbReference>
<dbReference type="Pfam" id="PF08531">
    <property type="entry name" value="Bac_rhamnosid_N"/>
    <property type="match status" value="1"/>
</dbReference>
<dbReference type="InterPro" id="IPR035398">
    <property type="entry name" value="Bac_rhamnosid_C"/>
</dbReference>
<proteinExistence type="predicted"/>
<dbReference type="SUPFAM" id="SSF48208">
    <property type="entry name" value="Six-hairpin glycosidases"/>
    <property type="match status" value="1"/>
</dbReference>
<dbReference type="Pfam" id="PF17389">
    <property type="entry name" value="Bac_rhamnosid6H"/>
    <property type="match status" value="1"/>
</dbReference>
<reference evidence="8 9" key="1">
    <citation type="journal article" date="2018" name="Front. Microbiol.">
        <title>Genome-Wide Analysis of Corynespora cassiicola Leaf Fall Disease Putative Effectors.</title>
        <authorList>
            <person name="Lopez D."/>
            <person name="Ribeiro S."/>
            <person name="Label P."/>
            <person name="Fumanal B."/>
            <person name="Venisse J.S."/>
            <person name="Kohler A."/>
            <person name="de Oliveira R.R."/>
            <person name="Labutti K."/>
            <person name="Lipzen A."/>
            <person name="Lail K."/>
            <person name="Bauer D."/>
            <person name="Ohm R.A."/>
            <person name="Barry K.W."/>
            <person name="Spatafora J."/>
            <person name="Grigoriev I.V."/>
            <person name="Martin F.M."/>
            <person name="Pujade-Renaud V."/>
        </authorList>
    </citation>
    <scope>NUCLEOTIDE SEQUENCE [LARGE SCALE GENOMIC DNA]</scope>
    <source>
        <strain evidence="8 9">Philippines</strain>
    </source>
</reference>
<dbReference type="GO" id="GO:0030596">
    <property type="term" value="F:alpha-L-rhamnosidase activity"/>
    <property type="evidence" value="ECO:0007669"/>
    <property type="project" value="UniProtKB-EC"/>
</dbReference>
<dbReference type="Proteomes" id="UP000240883">
    <property type="component" value="Unassembled WGS sequence"/>
</dbReference>
<dbReference type="PANTHER" id="PTHR33307:SF6">
    <property type="entry name" value="ALPHA-RHAMNOSIDASE (EUROFUNG)-RELATED"/>
    <property type="match status" value="1"/>
</dbReference>
<evidence type="ECO:0000259" key="7">
    <source>
        <dbReference type="Pfam" id="PF17390"/>
    </source>
</evidence>
<dbReference type="Gene3D" id="2.60.40.10">
    <property type="entry name" value="Immunoglobulins"/>
    <property type="match status" value="1"/>
</dbReference>
<dbReference type="InterPro" id="IPR012341">
    <property type="entry name" value="6hp_glycosidase-like_sf"/>
</dbReference>
<organism evidence="8 9">
    <name type="scientific">Corynespora cassiicola Philippines</name>
    <dbReference type="NCBI Taxonomy" id="1448308"/>
    <lineage>
        <taxon>Eukaryota</taxon>
        <taxon>Fungi</taxon>
        <taxon>Dikarya</taxon>
        <taxon>Ascomycota</taxon>
        <taxon>Pezizomycotina</taxon>
        <taxon>Dothideomycetes</taxon>
        <taxon>Pleosporomycetidae</taxon>
        <taxon>Pleosporales</taxon>
        <taxon>Corynesporascaceae</taxon>
        <taxon>Corynespora</taxon>
    </lineage>
</organism>
<keyword evidence="3" id="KW-0378">Hydrolase</keyword>
<feature type="domain" description="Alpha-L-rhamnosidase C-terminal" evidence="7">
    <location>
        <begin position="804"/>
        <end position="879"/>
    </location>
</feature>
<feature type="domain" description="Alpha-L-rhamnosidase six-hairpin glycosidase" evidence="6">
    <location>
        <begin position="448"/>
        <end position="802"/>
    </location>
</feature>
<sequence>MVILPRRLLASESLNRSANMSVSISQLSFEHHYPAFGIAETQPRISWKFDGAAVDWEQSGYDVEITRGPDGVPNIFNVNSSDSVLVPWPDSPLATAESASVRARAYGKDGQPATEWSETFSVETGLLEAEDWGDAIPIAADRDTEVDAPKRPILFRKTFNLDSDAASARLYITALGLYVAEINGKRVGDHVLAPGYMSYQYRHVYDTYDVTDLLATGENVIGATIGEGWYAGRFGLDKERNIWGDTLGLLALLVITNPDGSKQTIQSDLSWRASTGPVITSEIYDGEVYNSTLEIDGWSSTGFDDTEWLGVKELPAPAGAISSPDGPPVREIETRKPVEIFQSRSGKTVVDFGQNLVGWLRLKVDGPAGTNITMVHTEVMENDEVATRPLRTARATDSLILHGKGEQTWEPSFTFHGFRYVQITGWPNTTTLGNDSITAVVVHSDMQRTGHFESSHELLNQFHSNVVWSMKGNFLGVPTDCPQRDERLGWTGDAHAFMPTANYLYDSAGFWRAWFKDVWSEQQLNDTFVAPFYIPDESPTPQGGWTRQPTSIWGDVVVGNPWALYQTTGDKVMLEEQYPGAQAWIDKGIPRNEAGLWNRSTFQFADWLDPLSPPSAPGNATTDKHLVSDAYLIQMTHLLSNMSAALGKSSEAEQYATQRQELISAFHDAWVTPYDSLIANVTQTALALALRFEIYQDPETRQRATDTLVGVIADNDYLVGTGFAGTQQLGFALSSVNATAEFYKMLLQTKVPSWLYQVDMGGTTTWERWDSLNPNGTVNSGQMTSFNHYAFGSVADWIHQKIGGLAPAEPGWKTVRVAPEPGGGLAHAKTSYLSPYGLVESSWRIEDDGLHLEIGIPPNSKAEVTLPGSSEVQVVGSGKKEFFVEGFKVVE</sequence>
<dbReference type="PIRSF" id="PIRSF010631">
    <property type="entry name" value="A-rhamnsds"/>
    <property type="match status" value="1"/>
</dbReference>
<dbReference type="Pfam" id="PF25788">
    <property type="entry name" value="Ig_Rha78A_N"/>
    <property type="match status" value="1"/>
</dbReference>
<evidence type="ECO:0000256" key="3">
    <source>
        <dbReference type="ARBA" id="ARBA00022801"/>
    </source>
</evidence>
<dbReference type="InterPro" id="IPR013737">
    <property type="entry name" value="Bac_rhamnosid_N"/>
</dbReference>
<dbReference type="InterPro" id="IPR013783">
    <property type="entry name" value="Ig-like_fold"/>
</dbReference>